<dbReference type="SUPFAM" id="SSF48403">
    <property type="entry name" value="Ankyrin repeat"/>
    <property type="match status" value="1"/>
</dbReference>
<dbReference type="STRING" id="1447875.A0A2B7WXZ2"/>
<evidence type="ECO:0000313" key="2">
    <source>
        <dbReference type="Proteomes" id="UP000223968"/>
    </source>
</evidence>
<reference evidence="1 2" key="1">
    <citation type="submission" date="2017-10" db="EMBL/GenBank/DDBJ databases">
        <title>Comparative genomics in systemic dimorphic fungi from Ajellomycetaceae.</title>
        <authorList>
            <person name="Munoz J.F."/>
            <person name="Mcewen J.G."/>
            <person name="Clay O.K."/>
            <person name="Cuomo C.A."/>
        </authorList>
    </citation>
    <scope>NUCLEOTIDE SEQUENCE [LARGE SCALE GENOMIC DNA]</scope>
    <source>
        <strain evidence="1 2">UAMH5409</strain>
    </source>
</reference>
<dbReference type="InterPro" id="IPR036770">
    <property type="entry name" value="Ankyrin_rpt-contain_sf"/>
</dbReference>
<accession>A0A2B7WXZ2</accession>
<dbReference type="Pfam" id="PF12796">
    <property type="entry name" value="Ank_2"/>
    <property type="match status" value="1"/>
</dbReference>
<keyword evidence="2" id="KW-1185">Reference proteome</keyword>
<dbReference type="Proteomes" id="UP000223968">
    <property type="component" value="Unassembled WGS sequence"/>
</dbReference>
<organism evidence="1 2">
    <name type="scientific">Helicocarpus griseus UAMH5409</name>
    <dbReference type="NCBI Taxonomy" id="1447875"/>
    <lineage>
        <taxon>Eukaryota</taxon>
        <taxon>Fungi</taxon>
        <taxon>Dikarya</taxon>
        <taxon>Ascomycota</taxon>
        <taxon>Pezizomycotina</taxon>
        <taxon>Eurotiomycetes</taxon>
        <taxon>Eurotiomycetidae</taxon>
        <taxon>Onygenales</taxon>
        <taxon>Ajellomycetaceae</taxon>
        <taxon>Helicocarpus</taxon>
    </lineage>
</organism>
<protein>
    <submittedName>
        <fullName evidence="1">Uncharacterized protein</fullName>
    </submittedName>
</protein>
<dbReference type="EMBL" id="PDNB01000171">
    <property type="protein sequence ID" value="PGH01469.1"/>
    <property type="molecule type" value="Genomic_DNA"/>
</dbReference>
<dbReference type="InterPro" id="IPR002110">
    <property type="entry name" value="Ankyrin_rpt"/>
</dbReference>
<dbReference type="Gene3D" id="1.25.40.20">
    <property type="entry name" value="Ankyrin repeat-containing domain"/>
    <property type="match status" value="1"/>
</dbReference>
<sequence length="80" mass="8516">MLELLGDEAVILRGKNNDGNTALIAALRHESIGCAVTLLRLEDVGDIVGQYGWAAVHYAAKLGDTTLLKAVLNILLPYGI</sequence>
<gene>
    <name evidence="1" type="ORF">AJ79_07907</name>
</gene>
<name>A0A2B7WXZ2_9EURO</name>
<dbReference type="OrthoDB" id="3929662at2759"/>
<comment type="caution">
    <text evidence="1">The sequence shown here is derived from an EMBL/GenBank/DDBJ whole genome shotgun (WGS) entry which is preliminary data.</text>
</comment>
<dbReference type="AlphaFoldDB" id="A0A2B7WXZ2"/>
<evidence type="ECO:0000313" key="1">
    <source>
        <dbReference type="EMBL" id="PGH01469.1"/>
    </source>
</evidence>
<proteinExistence type="predicted"/>